<proteinExistence type="predicted"/>
<dbReference type="OrthoDB" id="5086976at2759"/>
<sequence length="190" mass="21061">MVKLLLATGKVDINVKENVGRTPLSNAAMRGHETVATLLLSHDSVDPDQEDHYGSTPLSIAVRNSRTEVVKILLATRRVALDSQDRFGRTPWWWARKCGNNDIEQALRDYAERNGILVCDNNESSEVGLTPNNQTSSWCDICTLGISEDEIFYICGICNGGDFYVCLECCNIGGQCLMEHHQLARGGDKE</sequence>
<gene>
    <name evidence="4" type="ORF">FOPG_19875</name>
</gene>
<dbReference type="AlphaFoldDB" id="X0GKM9"/>
<feature type="repeat" description="ANK" evidence="3">
    <location>
        <begin position="53"/>
        <end position="74"/>
    </location>
</feature>
<dbReference type="Gene3D" id="1.25.40.20">
    <property type="entry name" value="Ankyrin repeat-containing domain"/>
    <property type="match status" value="2"/>
</dbReference>
<dbReference type="PANTHER" id="PTHR24173">
    <property type="entry name" value="ANKYRIN REPEAT CONTAINING"/>
    <property type="match status" value="1"/>
</dbReference>
<evidence type="ECO:0000256" key="3">
    <source>
        <dbReference type="PROSITE-ProRule" id="PRU00023"/>
    </source>
</evidence>
<evidence type="ECO:0000256" key="1">
    <source>
        <dbReference type="ARBA" id="ARBA00022737"/>
    </source>
</evidence>
<keyword evidence="1" id="KW-0677">Repeat</keyword>
<dbReference type="Pfam" id="PF12796">
    <property type="entry name" value="Ank_2"/>
    <property type="match status" value="1"/>
</dbReference>
<dbReference type="Proteomes" id="UP000030676">
    <property type="component" value="Unassembled WGS sequence"/>
</dbReference>
<protein>
    <submittedName>
        <fullName evidence="4">Uncharacterized protein</fullName>
    </submittedName>
</protein>
<evidence type="ECO:0000256" key="2">
    <source>
        <dbReference type="ARBA" id="ARBA00023043"/>
    </source>
</evidence>
<dbReference type="InterPro" id="IPR036770">
    <property type="entry name" value="Ankyrin_rpt-contain_sf"/>
</dbReference>
<dbReference type="EMBL" id="KK034644">
    <property type="protein sequence ID" value="EXL63853.1"/>
    <property type="molecule type" value="Genomic_DNA"/>
</dbReference>
<reference evidence="4" key="1">
    <citation type="submission" date="2011-11" db="EMBL/GenBank/DDBJ databases">
        <title>The Genome Sequence of Fusarium oxysporum PHW808.</title>
        <authorList>
            <consortium name="The Broad Institute Genome Sequencing Platform"/>
            <person name="Ma L.-J."/>
            <person name="Gale L.R."/>
            <person name="Schwartz D.C."/>
            <person name="Zhou S."/>
            <person name="Corby-Kistler H."/>
            <person name="Young S.K."/>
            <person name="Zeng Q."/>
            <person name="Gargeya S."/>
            <person name="Fitzgerald M."/>
            <person name="Haas B."/>
            <person name="Abouelleil A."/>
            <person name="Alvarado L."/>
            <person name="Arachchi H.M."/>
            <person name="Berlin A."/>
            <person name="Brown A."/>
            <person name="Chapman S.B."/>
            <person name="Chen Z."/>
            <person name="Dunbar C."/>
            <person name="Freedman E."/>
            <person name="Gearin G."/>
            <person name="Goldberg J."/>
            <person name="Griggs A."/>
            <person name="Gujja S."/>
            <person name="Heiman D."/>
            <person name="Howarth C."/>
            <person name="Larson L."/>
            <person name="Lui A."/>
            <person name="MacDonald P.J.P."/>
            <person name="Montmayeur A."/>
            <person name="Murphy C."/>
            <person name="Neiman D."/>
            <person name="Pearson M."/>
            <person name="Priest M."/>
            <person name="Roberts A."/>
            <person name="Saif S."/>
            <person name="Shea T."/>
            <person name="Shenoy N."/>
            <person name="Sisk P."/>
            <person name="Stolte C."/>
            <person name="Sykes S."/>
            <person name="Wortman J."/>
            <person name="Nusbaum C."/>
            <person name="Birren B."/>
        </authorList>
    </citation>
    <scope>NUCLEOTIDE SEQUENCE [LARGE SCALE GENOMIC DNA]</scope>
    <source>
        <strain evidence="4">54008</strain>
    </source>
</reference>
<dbReference type="PANTHER" id="PTHR24173:SF74">
    <property type="entry name" value="ANKYRIN REPEAT DOMAIN-CONTAINING PROTEIN 16"/>
    <property type="match status" value="1"/>
</dbReference>
<organism evidence="4">
    <name type="scientific">Fusarium oxysporum f. sp. conglutinans race 2 54008</name>
    <dbReference type="NCBI Taxonomy" id="1089457"/>
    <lineage>
        <taxon>Eukaryota</taxon>
        <taxon>Fungi</taxon>
        <taxon>Dikarya</taxon>
        <taxon>Ascomycota</taxon>
        <taxon>Pezizomycotina</taxon>
        <taxon>Sordariomycetes</taxon>
        <taxon>Hypocreomycetidae</taxon>
        <taxon>Hypocreales</taxon>
        <taxon>Nectriaceae</taxon>
        <taxon>Fusarium</taxon>
        <taxon>Fusarium oxysporum species complex</taxon>
    </lineage>
</organism>
<dbReference type="PROSITE" id="PS50297">
    <property type="entry name" value="ANK_REP_REGION"/>
    <property type="match status" value="1"/>
</dbReference>
<reference evidence="4" key="2">
    <citation type="submission" date="2014-03" db="EMBL/GenBank/DDBJ databases">
        <title>The Genome Annotation of Fusarium oxysporum PHW808.</title>
        <authorList>
            <consortium name="The Broad Institute Genomics Platform"/>
            <person name="Ma L.-J."/>
            <person name="Corby-Kistler H."/>
            <person name="Broz K."/>
            <person name="Gale L.R."/>
            <person name="Jonkers W."/>
            <person name="O'Donnell K."/>
            <person name="Ploetz R."/>
            <person name="Steinberg C."/>
            <person name="Schwartz D.C."/>
            <person name="VanEtten H."/>
            <person name="Zhou S."/>
            <person name="Young S.K."/>
            <person name="Zeng Q."/>
            <person name="Gargeya S."/>
            <person name="Fitzgerald M."/>
            <person name="Abouelleil A."/>
            <person name="Alvarado L."/>
            <person name="Chapman S.B."/>
            <person name="Gainer-Dewar J."/>
            <person name="Goldberg J."/>
            <person name="Griggs A."/>
            <person name="Gujja S."/>
            <person name="Hansen M."/>
            <person name="Howarth C."/>
            <person name="Imamovic A."/>
            <person name="Ireland A."/>
            <person name="Larimer J."/>
            <person name="McCowan C."/>
            <person name="Murphy C."/>
            <person name="Pearson M."/>
            <person name="Poon T.W."/>
            <person name="Priest M."/>
            <person name="Roberts A."/>
            <person name="Saif S."/>
            <person name="Shea T."/>
            <person name="Sykes S."/>
            <person name="Wortman J."/>
            <person name="Nusbaum C."/>
            <person name="Birren B."/>
        </authorList>
    </citation>
    <scope>NUCLEOTIDE SEQUENCE</scope>
    <source>
        <strain evidence="4">54008</strain>
    </source>
</reference>
<dbReference type="SMART" id="SM00248">
    <property type="entry name" value="ANK"/>
    <property type="match status" value="2"/>
</dbReference>
<dbReference type="SUPFAM" id="SSF48403">
    <property type="entry name" value="Ankyrin repeat"/>
    <property type="match status" value="1"/>
</dbReference>
<evidence type="ECO:0000313" key="4">
    <source>
        <dbReference type="EMBL" id="EXL63853.1"/>
    </source>
</evidence>
<keyword evidence="2 3" id="KW-0040">ANK repeat</keyword>
<name>X0GKM9_FUSOX</name>
<dbReference type="HOGENOM" id="CLU_065646_0_0_1"/>
<dbReference type="PROSITE" id="PS50088">
    <property type="entry name" value="ANK_REPEAT"/>
    <property type="match status" value="1"/>
</dbReference>
<dbReference type="InterPro" id="IPR002110">
    <property type="entry name" value="Ankyrin_rpt"/>
</dbReference>
<accession>X0GKM9</accession>